<keyword evidence="2" id="KW-1003">Cell membrane</keyword>
<dbReference type="PANTHER" id="PTHR30572">
    <property type="entry name" value="MEMBRANE COMPONENT OF TRANSPORTER-RELATED"/>
    <property type="match status" value="1"/>
</dbReference>
<evidence type="ECO:0000256" key="2">
    <source>
        <dbReference type="ARBA" id="ARBA00022475"/>
    </source>
</evidence>
<dbReference type="GO" id="GO:0022857">
    <property type="term" value="F:transmembrane transporter activity"/>
    <property type="evidence" value="ECO:0007669"/>
    <property type="project" value="TreeGrafter"/>
</dbReference>
<feature type="transmembrane region" description="Helical" evidence="6">
    <location>
        <begin position="666"/>
        <end position="690"/>
    </location>
</feature>
<evidence type="ECO:0000256" key="4">
    <source>
        <dbReference type="ARBA" id="ARBA00022989"/>
    </source>
</evidence>
<feature type="transmembrane region" description="Helical" evidence="6">
    <location>
        <begin position="752"/>
        <end position="772"/>
    </location>
</feature>
<proteinExistence type="predicted"/>
<reference evidence="9 10" key="1">
    <citation type="submission" date="2020-02" db="EMBL/GenBank/DDBJ databases">
        <title>Aliifodinibius halophilus 2W32, complete genome.</title>
        <authorList>
            <person name="Li Y."/>
            <person name="Wu S."/>
        </authorList>
    </citation>
    <scope>NUCLEOTIDE SEQUENCE [LARGE SCALE GENOMIC DNA]</scope>
    <source>
        <strain evidence="9 10">2W32</strain>
    </source>
</reference>
<comment type="caution">
    <text evidence="9">The sequence shown here is derived from an EMBL/GenBank/DDBJ whole genome shotgun (WGS) entry which is preliminary data.</text>
</comment>
<keyword evidence="3 6" id="KW-0812">Transmembrane</keyword>
<evidence type="ECO:0000256" key="1">
    <source>
        <dbReference type="ARBA" id="ARBA00004651"/>
    </source>
</evidence>
<dbReference type="InterPro" id="IPR003838">
    <property type="entry name" value="ABC3_permease_C"/>
</dbReference>
<feature type="domain" description="MacB-like periplasmic core" evidence="8">
    <location>
        <begin position="8"/>
        <end position="209"/>
    </location>
</feature>
<evidence type="ECO:0000313" key="9">
    <source>
        <dbReference type="EMBL" id="NGP87331.1"/>
    </source>
</evidence>
<dbReference type="PANTHER" id="PTHR30572:SF18">
    <property type="entry name" value="ABC-TYPE MACROLIDE FAMILY EXPORT SYSTEM PERMEASE COMPONENT 2"/>
    <property type="match status" value="1"/>
</dbReference>
<dbReference type="InterPro" id="IPR050250">
    <property type="entry name" value="Macrolide_Exporter_MacB"/>
</dbReference>
<dbReference type="AlphaFoldDB" id="A0A6M1T5R9"/>
<evidence type="ECO:0000259" key="8">
    <source>
        <dbReference type="Pfam" id="PF12704"/>
    </source>
</evidence>
<evidence type="ECO:0000256" key="5">
    <source>
        <dbReference type="ARBA" id="ARBA00023136"/>
    </source>
</evidence>
<evidence type="ECO:0000313" key="10">
    <source>
        <dbReference type="Proteomes" id="UP000479132"/>
    </source>
</evidence>
<dbReference type="InterPro" id="IPR025857">
    <property type="entry name" value="MacB_PCD"/>
</dbReference>
<feature type="transmembrane region" description="Helical" evidence="6">
    <location>
        <begin position="363"/>
        <end position="387"/>
    </location>
</feature>
<feature type="transmembrane region" description="Helical" evidence="6">
    <location>
        <begin position="718"/>
        <end position="737"/>
    </location>
</feature>
<evidence type="ECO:0000256" key="3">
    <source>
        <dbReference type="ARBA" id="ARBA00022692"/>
    </source>
</evidence>
<feature type="transmembrane region" description="Helical" evidence="6">
    <location>
        <begin position="271"/>
        <end position="293"/>
    </location>
</feature>
<evidence type="ECO:0000259" key="7">
    <source>
        <dbReference type="Pfam" id="PF02687"/>
    </source>
</evidence>
<dbReference type="GO" id="GO:0005886">
    <property type="term" value="C:plasma membrane"/>
    <property type="evidence" value="ECO:0007669"/>
    <property type="project" value="UniProtKB-SubCell"/>
</dbReference>
<name>A0A6M1T5R9_9BACT</name>
<accession>A0A6M1T5R9</accession>
<feature type="transmembrane region" description="Helical" evidence="6">
    <location>
        <begin position="7"/>
        <end position="29"/>
    </location>
</feature>
<keyword evidence="5 6" id="KW-0472">Membrane</keyword>
<feature type="domain" description="ABC3 transporter permease C-terminal" evidence="7">
    <location>
        <begin position="277"/>
        <end position="392"/>
    </location>
</feature>
<gene>
    <name evidence="9" type="ORF">G3569_03105</name>
</gene>
<organism evidence="9 10">
    <name type="scientific">Fodinibius halophilus</name>
    <dbReference type="NCBI Taxonomy" id="1736908"/>
    <lineage>
        <taxon>Bacteria</taxon>
        <taxon>Pseudomonadati</taxon>
        <taxon>Balneolota</taxon>
        <taxon>Balneolia</taxon>
        <taxon>Balneolales</taxon>
        <taxon>Balneolaceae</taxon>
        <taxon>Fodinibius</taxon>
    </lineage>
</organism>
<feature type="domain" description="ABC3 transporter permease C-terminal" evidence="7">
    <location>
        <begin position="669"/>
        <end position="778"/>
    </location>
</feature>
<evidence type="ECO:0000256" key="6">
    <source>
        <dbReference type="SAM" id="Phobius"/>
    </source>
</evidence>
<feature type="transmembrane region" description="Helical" evidence="6">
    <location>
        <begin position="318"/>
        <end position="343"/>
    </location>
</feature>
<sequence length="789" mass="86863">MRQHKSYSFINIFGLAVAMACCILIALYARTELQYDQFHEKADRITSVGVEYKFFGRMLSTPHPLADAMVEEMPAVEQATRVVSASNLKLSRSEQDFVEIGDGKYAEPSFFDVFSFELIRGKAGQALNSPNSIVLTESAKEKLFNNTQNPVGQTLYWQKADSAHMLTVKGIVKDPPTESSIQFEGLISYNTRPASQRKPEAWMMFNVETYGLLKPEASFSSLDLQFKSLAETLYDSEDEEALKNRFFYVPLTEYHLSEESGSKGFTGSKTYLYLFGSVALFILVIACVNYINLATAKTSMRTREVGVRKTLGGNRGQIVGQFLGESVLLSVVSYIIGVGIAQLVLPHFNQLFGTSIAWQANEFFLLGLLGAAVLVGLLAGLYPALYLSGFNPISVIRSKAGNGPSGSILRKSLVVGQFALATILIISALVVYKQLDYTQTKDLGFNDEQVAVIDLPNSKSWDLRESIADKVQTLAGVQGVSTANHAPGGFSTRMGQTPDNLSAQHKVESDESIMFAPAIVDHYYLPLLDINLLAGRNFSPDLSTDRENAYIINKKAAEKLGWSVKEAVGKPFGLSKEGKVIGVVENFHITSLKSKIEPVSLQMFEGSYRSSGGKLIVRLAPDKISSALDMIKNELANYASYSKFEYEFLDQVFDSMYRTEQRLAQIVSLFTIVAIIIACLGLYGLSAFAAERRTKEIGIRKAVGASVANIVMLLSKDFLKLVGLGFAIAIPLAWYAMNQWLDNFVYKIDLGAQVFIMAGFLALIIAITTVSWQSIRVALTNPVKSLQSE</sequence>
<feature type="transmembrane region" description="Helical" evidence="6">
    <location>
        <begin position="408"/>
        <end position="432"/>
    </location>
</feature>
<dbReference type="EMBL" id="JAALLS010000002">
    <property type="protein sequence ID" value="NGP87331.1"/>
    <property type="molecule type" value="Genomic_DNA"/>
</dbReference>
<protein>
    <submittedName>
        <fullName evidence="9">FtsX-like permease family protein</fullName>
    </submittedName>
</protein>
<comment type="subcellular location">
    <subcellularLocation>
        <location evidence="1">Cell membrane</location>
        <topology evidence="1">Multi-pass membrane protein</topology>
    </subcellularLocation>
</comment>
<dbReference type="Pfam" id="PF12704">
    <property type="entry name" value="MacB_PCD"/>
    <property type="match status" value="1"/>
</dbReference>
<dbReference type="Proteomes" id="UP000479132">
    <property type="component" value="Unassembled WGS sequence"/>
</dbReference>
<dbReference type="Pfam" id="PF02687">
    <property type="entry name" value="FtsX"/>
    <property type="match status" value="2"/>
</dbReference>
<keyword evidence="10" id="KW-1185">Reference proteome</keyword>
<dbReference type="PROSITE" id="PS51257">
    <property type="entry name" value="PROKAR_LIPOPROTEIN"/>
    <property type="match status" value="1"/>
</dbReference>
<keyword evidence="4 6" id="KW-1133">Transmembrane helix</keyword>